<feature type="region of interest" description="Disordered" evidence="1">
    <location>
        <begin position="1"/>
        <end position="101"/>
    </location>
</feature>
<accession>A0A2I0WVW1</accession>
<evidence type="ECO:0000313" key="2">
    <source>
        <dbReference type="EMBL" id="PKU79792.1"/>
    </source>
</evidence>
<evidence type="ECO:0000256" key="1">
    <source>
        <dbReference type="SAM" id="MobiDB-lite"/>
    </source>
</evidence>
<dbReference type="AlphaFoldDB" id="A0A2I0WVW1"/>
<reference evidence="2 3" key="1">
    <citation type="journal article" date="2016" name="Sci. Rep.">
        <title>The Dendrobium catenatum Lindl. genome sequence provides insights into polysaccharide synthase, floral development and adaptive evolution.</title>
        <authorList>
            <person name="Zhang G.Q."/>
            <person name="Xu Q."/>
            <person name="Bian C."/>
            <person name="Tsai W.C."/>
            <person name="Yeh C.M."/>
            <person name="Liu K.W."/>
            <person name="Yoshida K."/>
            <person name="Zhang L.S."/>
            <person name="Chang S.B."/>
            <person name="Chen F."/>
            <person name="Shi Y."/>
            <person name="Su Y.Y."/>
            <person name="Zhang Y.Q."/>
            <person name="Chen L.J."/>
            <person name="Yin Y."/>
            <person name="Lin M."/>
            <person name="Huang H."/>
            <person name="Deng H."/>
            <person name="Wang Z.W."/>
            <person name="Zhu S.L."/>
            <person name="Zhao X."/>
            <person name="Deng C."/>
            <person name="Niu S.C."/>
            <person name="Huang J."/>
            <person name="Wang M."/>
            <person name="Liu G.H."/>
            <person name="Yang H.J."/>
            <person name="Xiao X.J."/>
            <person name="Hsiao Y.Y."/>
            <person name="Wu W.L."/>
            <person name="Chen Y.Y."/>
            <person name="Mitsuda N."/>
            <person name="Ohme-Takagi M."/>
            <person name="Luo Y.B."/>
            <person name="Van de Peer Y."/>
            <person name="Liu Z.J."/>
        </authorList>
    </citation>
    <scope>NUCLEOTIDE SEQUENCE [LARGE SCALE GENOMIC DNA]</scope>
    <source>
        <tissue evidence="2">The whole plant</tissue>
    </source>
</reference>
<protein>
    <submittedName>
        <fullName evidence="2">Uncharacterized protein</fullName>
    </submittedName>
</protein>
<reference evidence="2 3" key="2">
    <citation type="journal article" date="2017" name="Nature">
        <title>The Apostasia genome and the evolution of orchids.</title>
        <authorList>
            <person name="Zhang G.Q."/>
            <person name="Liu K.W."/>
            <person name="Li Z."/>
            <person name="Lohaus R."/>
            <person name="Hsiao Y.Y."/>
            <person name="Niu S.C."/>
            <person name="Wang J.Y."/>
            <person name="Lin Y.C."/>
            <person name="Xu Q."/>
            <person name="Chen L.J."/>
            <person name="Yoshida K."/>
            <person name="Fujiwara S."/>
            <person name="Wang Z.W."/>
            <person name="Zhang Y.Q."/>
            <person name="Mitsuda N."/>
            <person name="Wang M."/>
            <person name="Liu G.H."/>
            <person name="Pecoraro L."/>
            <person name="Huang H.X."/>
            <person name="Xiao X.J."/>
            <person name="Lin M."/>
            <person name="Wu X.Y."/>
            <person name="Wu W.L."/>
            <person name="Chen Y.Y."/>
            <person name="Chang S.B."/>
            <person name="Sakamoto S."/>
            <person name="Ohme-Takagi M."/>
            <person name="Yagi M."/>
            <person name="Zeng S.J."/>
            <person name="Shen C.Y."/>
            <person name="Yeh C.M."/>
            <person name="Luo Y.B."/>
            <person name="Tsai W.C."/>
            <person name="Van de Peer Y."/>
            <person name="Liu Z.J."/>
        </authorList>
    </citation>
    <scope>NUCLEOTIDE SEQUENCE [LARGE SCALE GENOMIC DNA]</scope>
    <source>
        <tissue evidence="2">The whole plant</tissue>
    </source>
</reference>
<gene>
    <name evidence="2" type="ORF">MA16_Dca018770</name>
</gene>
<name>A0A2I0WVW1_9ASPA</name>
<proteinExistence type="predicted"/>
<dbReference type="EMBL" id="KZ502415">
    <property type="protein sequence ID" value="PKU79792.1"/>
    <property type="molecule type" value="Genomic_DNA"/>
</dbReference>
<feature type="compositionally biased region" description="Basic and acidic residues" evidence="1">
    <location>
        <begin position="28"/>
        <end position="50"/>
    </location>
</feature>
<evidence type="ECO:0000313" key="3">
    <source>
        <dbReference type="Proteomes" id="UP000233837"/>
    </source>
</evidence>
<keyword evidence="3" id="KW-1185">Reference proteome</keyword>
<dbReference type="Proteomes" id="UP000233837">
    <property type="component" value="Unassembled WGS sequence"/>
</dbReference>
<organism evidence="2 3">
    <name type="scientific">Dendrobium catenatum</name>
    <dbReference type="NCBI Taxonomy" id="906689"/>
    <lineage>
        <taxon>Eukaryota</taxon>
        <taxon>Viridiplantae</taxon>
        <taxon>Streptophyta</taxon>
        <taxon>Embryophyta</taxon>
        <taxon>Tracheophyta</taxon>
        <taxon>Spermatophyta</taxon>
        <taxon>Magnoliopsida</taxon>
        <taxon>Liliopsida</taxon>
        <taxon>Asparagales</taxon>
        <taxon>Orchidaceae</taxon>
        <taxon>Epidendroideae</taxon>
        <taxon>Malaxideae</taxon>
        <taxon>Dendrobiinae</taxon>
        <taxon>Dendrobium</taxon>
    </lineage>
</organism>
<sequence length="160" mass="17243">MSEKKMGFRFQAQTHCPPATGQVGQQKPELEPVKKPASSHEHSTVNDGGRRFGFPSSMFQRGDKNIAWPDPTVISEGGWVRPSPTGWTLPPNQPLEPAPVTNAYTSANNIRRSPAVPAGRGSMFGRGSGQAAFPAMKKAMGSENIDSTEAAKKYGGRFML</sequence>